<dbReference type="Gene3D" id="1.20.59.20">
    <property type="match status" value="1"/>
</dbReference>
<sequence length="427" mass="49809">MSLVSEFQAQLQHSRYLIAFSGGADSTALLALFAKSRQNRPHLRLRAVHIHHGLHASADAWSAHCRRICEKLDIPLIIERVTVDAKNGIEQGAREARYTAIQRLRHADEIVATAHHLQDQTETFFLALKRGSGIKGLSAMQRESRLYDMPIFRPLLSFRKAELEDYLRAQSLDWIEDDSNHDNRYDRNFLRNRILPELRRRWPDFDSAVSRSAQHCYEQDQLIRELLTPEFEKNYRKIDRTFALSDFADYRPNKQNALLRMWLTECRAPMPEKTQLTQLIRDVVFAKPDANPQFVLGERVIRRYQNRLYMTPHYADVTNFRVTLALNETVDLPDNLGQLHLTKTAQNLTALWQTDEHQYYADLPLGEQEIRVGFGYAGKVKLHAQDVHRDIKKVWQKHGVPPWQRTRIPLIFMDGELKSAVGFFNVF</sequence>
<dbReference type="InterPro" id="IPR012796">
    <property type="entry name" value="Lysidine-tRNA-synth_C"/>
</dbReference>
<keyword evidence="4 8" id="KW-0819">tRNA processing</keyword>
<evidence type="ECO:0000256" key="1">
    <source>
        <dbReference type="ARBA" id="ARBA00004496"/>
    </source>
</evidence>
<organism evidence="10 11">
    <name type="scientific">Exercitatus varius</name>
    <dbReference type="NCBI Taxonomy" id="67857"/>
    <lineage>
        <taxon>Bacteria</taxon>
        <taxon>Pseudomonadati</taxon>
        <taxon>Pseudomonadota</taxon>
        <taxon>Gammaproteobacteria</taxon>
        <taxon>Pasteurellales</taxon>
        <taxon>Pasteurellaceae</taxon>
        <taxon>Exercitatus</taxon>
    </lineage>
</organism>
<dbReference type="SUPFAM" id="SSF56037">
    <property type="entry name" value="PheT/TilS domain"/>
    <property type="match status" value="1"/>
</dbReference>
<feature type="binding site" evidence="8">
    <location>
        <begin position="21"/>
        <end position="26"/>
    </location>
    <ligand>
        <name>ATP</name>
        <dbReference type="ChEBI" id="CHEBI:30616"/>
    </ligand>
</feature>
<dbReference type="Pfam" id="PF11734">
    <property type="entry name" value="TilS_C"/>
    <property type="match status" value="1"/>
</dbReference>
<comment type="caution">
    <text evidence="10">The sequence shown here is derived from an EMBL/GenBank/DDBJ whole genome shotgun (WGS) entry which is preliminary data.</text>
</comment>
<dbReference type="InterPro" id="IPR011063">
    <property type="entry name" value="TilS/TtcA_N"/>
</dbReference>
<evidence type="ECO:0000259" key="9">
    <source>
        <dbReference type="SMART" id="SM00977"/>
    </source>
</evidence>
<dbReference type="HAMAP" id="MF_01161">
    <property type="entry name" value="tRNA_Ile_lys_synt"/>
    <property type="match status" value="1"/>
</dbReference>
<dbReference type="NCBIfam" id="TIGR02433">
    <property type="entry name" value="lysidine_TilS_C"/>
    <property type="match status" value="1"/>
</dbReference>
<evidence type="ECO:0000256" key="4">
    <source>
        <dbReference type="ARBA" id="ARBA00022694"/>
    </source>
</evidence>
<evidence type="ECO:0000256" key="2">
    <source>
        <dbReference type="ARBA" id="ARBA00022490"/>
    </source>
</evidence>
<dbReference type="Gene3D" id="3.40.50.620">
    <property type="entry name" value="HUPs"/>
    <property type="match status" value="1"/>
</dbReference>
<comment type="catalytic activity">
    <reaction evidence="7 8">
        <text>cytidine(34) in tRNA(Ile2) + L-lysine + ATP = lysidine(34) in tRNA(Ile2) + AMP + diphosphate + H(+)</text>
        <dbReference type="Rhea" id="RHEA:43744"/>
        <dbReference type="Rhea" id="RHEA-COMP:10625"/>
        <dbReference type="Rhea" id="RHEA-COMP:10670"/>
        <dbReference type="ChEBI" id="CHEBI:15378"/>
        <dbReference type="ChEBI" id="CHEBI:30616"/>
        <dbReference type="ChEBI" id="CHEBI:32551"/>
        <dbReference type="ChEBI" id="CHEBI:33019"/>
        <dbReference type="ChEBI" id="CHEBI:82748"/>
        <dbReference type="ChEBI" id="CHEBI:83665"/>
        <dbReference type="ChEBI" id="CHEBI:456215"/>
        <dbReference type="EC" id="6.3.4.19"/>
    </reaction>
</comment>
<gene>
    <name evidence="8 10" type="primary">tilS</name>
    <name evidence="10" type="ORF">P7M15_09520</name>
</gene>
<dbReference type="CDD" id="cd01992">
    <property type="entry name" value="TilS_N"/>
    <property type="match status" value="1"/>
</dbReference>
<comment type="subcellular location">
    <subcellularLocation>
        <location evidence="1 8">Cytoplasm</location>
    </subcellularLocation>
</comment>
<dbReference type="Pfam" id="PF09179">
    <property type="entry name" value="TilS"/>
    <property type="match status" value="1"/>
</dbReference>
<feature type="domain" description="Lysidine-tRNA(Ile) synthetase C-terminal" evidence="9">
    <location>
        <begin position="370"/>
        <end position="427"/>
    </location>
</feature>
<keyword evidence="2 8" id="KW-0963">Cytoplasm</keyword>
<dbReference type="Proteomes" id="UP001214976">
    <property type="component" value="Unassembled WGS sequence"/>
</dbReference>
<reference evidence="10" key="1">
    <citation type="submission" date="2023-03" db="EMBL/GenBank/DDBJ databases">
        <title>Classification of Bisgaard taxon 6 and taxon 10 as Exercitatus varius gen. nov., spec. nov.</title>
        <authorList>
            <person name="Christensen H."/>
        </authorList>
    </citation>
    <scope>NUCLEOTIDE SEQUENCE</scope>
    <source>
        <strain evidence="10">86116</strain>
    </source>
</reference>
<dbReference type="InterPro" id="IPR012094">
    <property type="entry name" value="tRNA_Ile_lys_synt"/>
</dbReference>
<dbReference type="RefSeq" id="WP_317477697.1">
    <property type="nucleotide sequence ID" value="NZ_JARQTW010000016.1"/>
</dbReference>
<dbReference type="Pfam" id="PF01171">
    <property type="entry name" value="ATP_bind_3"/>
    <property type="match status" value="1"/>
</dbReference>
<dbReference type="GO" id="GO:0032267">
    <property type="term" value="F:tRNA(Ile)-lysidine synthase activity"/>
    <property type="evidence" value="ECO:0007669"/>
    <property type="project" value="UniProtKB-EC"/>
</dbReference>
<proteinExistence type="inferred from homology"/>
<evidence type="ECO:0000256" key="7">
    <source>
        <dbReference type="ARBA" id="ARBA00048539"/>
    </source>
</evidence>
<comment type="function">
    <text evidence="8">Ligates lysine onto the cytidine present at position 34 of the AUA codon-specific tRNA(Ile) that contains the anticodon CAU, in an ATP-dependent manner. Cytidine is converted to lysidine, thus changing the amino acid specificity of the tRNA from methionine to isoleucine.</text>
</comment>
<evidence type="ECO:0000313" key="11">
    <source>
        <dbReference type="Proteomes" id="UP001214976"/>
    </source>
</evidence>
<keyword evidence="3 8" id="KW-0436">Ligase</keyword>
<dbReference type="SUPFAM" id="SSF52402">
    <property type="entry name" value="Adenine nucleotide alpha hydrolases-like"/>
    <property type="match status" value="1"/>
</dbReference>
<comment type="domain">
    <text evidence="8">The N-terminal region contains the highly conserved SGGXDS motif, predicted to be a P-loop motif involved in ATP binding.</text>
</comment>
<dbReference type="AlphaFoldDB" id="A0AAW6QBR0"/>
<accession>A0AAW6QBR0</accession>
<comment type="similarity">
    <text evidence="8">Belongs to the tRNA(Ile)-lysidine synthase family.</text>
</comment>
<dbReference type="InterPro" id="IPR014729">
    <property type="entry name" value="Rossmann-like_a/b/a_fold"/>
</dbReference>
<name>A0AAW6QBR0_9PAST</name>
<dbReference type="InterPro" id="IPR015262">
    <property type="entry name" value="tRNA_Ile_lys_synt_subst-bd"/>
</dbReference>
<dbReference type="GO" id="GO:0006400">
    <property type="term" value="P:tRNA modification"/>
    <property type="evidence" value="ECO:0007669"/>
    <property type="project" value="UniProtKB-UniRule"/>
</dbReference>
<evidence type="ECO:0000256" key="5">
    <source>
        <dbReference type="ARBA" id="ARBA00022741"/>
    </source>
</evidence>
<dbReference type="EC" id="6.3.4.19" evidence="8"/>
<dbReference type="PANTHER" id="PTHR43033">
    <property type="entry name" value="TRNA(ILE)-LYSIDINE SYNTHASE-RELATED"/>
    <property type="match status" value="1"/>
</dbReference>
<evidence type="ECO:0000256" key="3">
    <source>
        <dbReference type="ARBA" id="ARBA00022598"/>
    </source>
</evidence>
<dbReference type="NCBIfam" id="TIGR02432">
    <property type="entry name" value="lysidine_TilS_N"/>
    <property type="match status" value="1"/>
</dbReference>
<evidence type="ECO:0000313" key="10">
    <source>
        <dbReference type="EMBL" id="MDG2950748.1"/>
    </source>
</evidence>
<dbReference type="GO" id="GO:0005737">
    <property type="term" value="C:cytoplasm"/>
    <property type="evidence" value="ECO:0007669"/>
    <property type="project" value="UniProtKB-SubCell"/>
</dbReference>
<dbReference type="PANTHER" id="PTHR43033:SF1">
    <property type="entry name" value="TRNA(ILE)-LYSIDINE SYNTHASE-RELATED"/>
    <property type="match status" value="1"/>
</dbReference>
<evidence type="ECO:0000256" key="6">
    <source>
        <dbReference type="ARBA" id="ARBA00022840"/>
    </source>
</evidence>
<evidence type="ECO:0000256" key="8">
    <source>
        <dbReference type="HAMAP-Rule" id="MF_01161"/>
    </source>
</evidence>
<dbReference type="EMBL" id="JARQTW010000016">
    <property type="protein sequence ID" value="MDG2950748.1"/>
    <property type="molecule type" value="Genomic_DNA"/>
</dbReference>
<dbReference type="SUPFAM" id="SSF82829">
    <property type="entry name" value="MesJ substrate recognition domain-like"/>
    <property type="match status" value="1"/>
</dbReference>
<dbReference type="SMART" id="SM00977">
    <property type="entry name" value="TilS_C"/>
    <property type="match status" value="1"/>
</dbReference>
<protein>
    <recommendedName>
        <fullName evidence="8">tRNA(Ile)-lysidine synthase</fullName>
        <ecNumber evidence="8">6.3.4.19</ecNumber>
    </recommendedName>
    <alternativeName>
        <fullName evidence="8">tRNA(Ile)-2-lysyl-cytidine synthase</fullName>
    </alternativeName>
    <alternativeName>
        <fullName evidence="8">tRNA(Ile)-lysidine synthetase</fullName>
    </alternativeName>
</protein>
<dbReference type="InterPro" id="IPR012795">
    <property type="entry name" value="tRNA_Ile_lys_synt_N"/>
</dbReference>
<dbReference type="GO" id="GO:0005524">
    <property type="term" value="F:ATP binding"/>
    <property type="evidence" value="ECO:0007669"/>
    <property type="project" value="UniProtKB-UniRule"/>
</dbReference>
<keyword evidence="6 8" id="KW-0067">ATP-binding</keyword>
<keyword evidence="5 8" id="KW-0547">Nucleotide-binding</keyword>